<proteinExistence type="predicted"/>
<dbReference type="GO" id="GO:0016787">
    <property type="term" value="F:hydrolase activity"/>
    <property type="evidence" value="ECO:0007669"/>
    <property type="project" value="UniProtKB-KW"/>
</dbReference>
<dbReference type="InterPro" id="IPR029069">
    <property type="entry name" value="HotDog_dom_sf"/>
</dbReference>
<name>A0A7W7F612_9SPHN</name>
<dbReference type="Pfam" id="PF13279">
    <property type="entry name" value="4HBT_2"/>
    <property type="match status" value="1"/>
</dbReference>
<keyword evidence="2" id="KW-1185">Reference proteome</keyword>
<sequence>MRDNPRRRDLGAYPFRIDMVPRFGDMDLNNHLNNVAVARFYEEGRVRFHFDLHHRPGLDRFRGFIAHLAIDYLAEGHWPDPAQIGVGVVHIGGSSYRLGLALFQRGVCIGLCDSVLVHRGEHGSEPLPPLLREALESLRLRDE</sequence>
<dbReference type="Gene3D" id="3.10.129.10">
    <property type="entry name" value="Hotdog Thioesterase"/>
    <property type="match status" value="1"/>
</dbReference>
<keyword evidence="1" id="KW-0378">Hydrolase</keyword>
<dbReference type="RefSeq" id="WP_184067449.1">
    <property type="nucleotide sequence ID" value="NZ_JACHNZ010000014.1"/>
</dbReference>
<dbReference type="EMBL" id="JACHNZ010000014">
    <property type="protein sequence ID" value="MBB4631911.1"/>
    <property type="molecule type" value="Genomic_DNA"/>
</dbReference>
<reference evidence="1 2" key="1">
    <citation type="submission" date="2020-08" db="EMBL/GenBank/DDBJ databases">
        <title>Genomic Encyclopedia of Type Strains, Phase IV (KMG-IV): sequencing the most valuable type-strain genomes for metagenomic binning, comparative biology and taxonomic classification.</title>
        <authorList>
            <person name="Goeker M."/>
        </authorList>
    </citation>
    <scope>NUCLEOTIDE SEQUENCE [LARGE SCALE GENOMIC DNA]</scope>
    <source>
        <strain evidence="1 2">DSM 17328</strain>
    </source>
</reference>
<gene>
    <name evidence="1" type="ORF">GGQ98_001527</name>
</gene>
<organism evidence="1 2">
    <name type="scientific">Sphingosinicella soli</name>
    <dbReference type="NCBI Taxonomy" id="333708"/>
    <lineage>
        <taxon>Bacteria</taxon>
        <taxon>Pseudomonadati</taxon>
        <taxon>Pseudomonadota</taxon>
        <taxon>Alphaproteobacteria</taxon>
        <taxon>Sphingomonadales</taxon>
        <taxon>Sphingosinicellaceae</taxon>
        <taxon>Sphingosinicella</taxon>
    </lineage>
</organism>
<evidence type="ECO:0000313" key="1">
    <source>
        <dbReference type="EMBL" id="MBB4631911.1"/>
    </source>
</evidence>
<dbReference type="SUPFAM" id="SSF54637">
    <property type="entry name" value="Thioesterase/thiol ester dehydrase-isomerase"/>
    <property type="match status" value="1"/>
</dbReference>
<protein>
    <submittedName>
        <fullName evidence="1">Acyl-CoA thioester hydrolase</fullName>
        <ecNumber evidence="1">3.1.2.-</ecNumber>
    </submittedName>
</protein>
<dbReference type="Proteomes" id="UP000566324">
    <property type="component" value="Unassembled WGS sequence"/>
</dbReference>
<dbReference type="CDD" id="cd00586">
    <property type="entry name" value="4HBT"/>
    <property type="match status" value="1"/>
</dbReference>
<dbReference type="EC" id="3.1.2.-" evidence="1"/>
<dbReference type="AlphaFoldDB" id="A0A7W7F612"/>
<accession>A0A7W7F612</accession>
<evidence type="ECO:0000313" key="2">
    <source>
        <dbReference type="Proteomes" id="UP000566324"/>
    </source>
</evidence>
<comment type="caution">
    <text evidence="1">The sequence shown here is derived from an EMBL/GenBank/DDBJ whole genome shotgun (WGS) entry which is preliminary data.</text>
</comment>